<feature type="coiled-coil region" evidence="2">
    <location>
        <begin position="3585"/>
        <end position="3643"/>
    </location>
</feature>
<feature type="domain" description="Minor extracellular protease Epr GA-like" evidence="5">
    <location>
        <begin position="2310"/>
        <end position="2402"/>
    </location>
</feature>
<evidence type="ECO:0000259" key="5">
    <source>
        <dbReference type="Pfam" id="PF22775"/>
    </source>
</evidence>
<feature type="domain" description="Minor extracellular protease Epr GA-like" evidence="5">
    <location>
        <begin position="3192"/>
        <end position="3284"/>
    </location>
</feature>
<feature type="coiled-coil region" evidence="2">
    <location>
        <begin position="841"/>
        <end position="868"/>
    </location>
</feature>
<feature type="coiled-coil region" evidence="2">
    <location>
        <begin position="540"/>
        <end position="574"/>
    </location>
</feature>
<feature type="compositionally biased region" description="Polar residues" evidence="3">
    <location>
        <begin position="157"/>
        <end position="166"/>
    </location>
</feature>
<feature type="domain" description="Minor extracellular protease Epr GA-like" evidence="5">
    <location>
        <begin position="3388"/>
        <end position="3480"/>
    </location>
</feature>
<feature type="coiled-coil region" evidence="2">
    <location>
        <begin position="2311"/>
        <end position="2369"/>
    </location>
</feature>
<dbReference type="Proteomes" id="UP000240400">
    <property type="component" value="Unassembled WGS sequence"/>
</dbReference>
<feature type="domain" description="Minor extracellular protease Epr GA-like" evidence="5">
    <location>
        <begin position="2506"/>
        <end position="2598"/>
    </location>
</feature>
<feature type="domain" description="Minor extracellular protease Epr GA-like" evidence="5">
    <location>
        <begin position="1526"/>
        <end position="1618"/>
    </location>
</feature>
<feature type="coiled-coil region" evidence="2">
    <location>
        <begin position="3683"/>
        <end position="3741"/>
    </location>
</feature>
<keyword evidence="2" id="KW-0175">Coiled coil</keyword>
<feature type="coiled-coil region" evidence="2">
    <location>
        <begin position="2115"/>
        <end position="2173"/>
    </location>
</feature>
<feature type="domain" description="YSIRK Gram-positive signal peptide" evidence="4">
    <location>
        <begin position="11"/>
        <end position="35"/>
    </location>
</feature>
<feature type="coiled-coil region" evidence="2">
    <location>
        <begin position="645"/>
        <end position="672"/>
    </location>
</feature>
<feature type="coiled-coil region" evidence="2">
    <location>
        <begin position="1821"/>
        <end position="1848"/>
    </location>
</feature>
<feature type="coiled-coil region" evidence="2">
    <location>
        <begin position="2017"/>
        <end position="2075"/>
    </location>
</feature>
<feature type="coiled-coil region" evidence="2">
    <location>
        <begin position="2213"/>
        <end position="2271"/>
    </location>
</feature>
<feature type="domain" description="Minor extracellular protease Epr GA-like" evidence="5">
    <location>
        <begin position="2800"/>
        <end position="2892"/>
    </location>
</feature>
<dbReference type="NCBIfam" id="TIGR01168">
    <property type="entry name" value="YSIRK_signal"/>
    <property type="match status" value="1"/>
</dbReference>
<feature type="coiled-coil region" evidence="2">
    <location>
        <begin position="3487"/>
        <end position="3542"/>
    </location>
</feature>
<feature type="domain" description="Minor extracellular protease Epr GA-like" evidence="5">
    <location>
        <begin position="2016"/>
        <end position="2108"/>
    </location>
</feature>
<organism evidence="6 7">
    <name type="scientific">Staphylococcus nepalensis</name>
    <dbReference type="NCBI Taxonomy" id="214473"/>
    <lineage>
        <taxon>Bacteria</taxon>
        <taxon>Bacillati</taxon>
        <taxon>Bacillota</taxon>
        <taxon>Bacilli</taxon>
        <taxon>Bacillales</taxon>
        <taxon>Staphylococcaceae</taxon>
        <taxon>Staphylococcus</taxon>
    </lineage>
</organism>
<dbReference type="RefSeq" id="WP_107644356.1">
    <property type="nucleotide sequence ID" value="NZ_PZHR01000052.1"/>
</dbReference>
<feature type="domain" description="Minor extracellular protease Epr GA-like" evidence="5">
    <location>
        <begin position="840"/>
        <end position="932"/>
    </location>
</feature>
<accession>A0A2T4S987</accession>
<protein>
    <submittedName>
        <fullName evidence="6">Uncharacterized protein</fullName>
    </submittedName>
</protein>
<feature type="domain" description="Minor extracellular protease Epr GA-like" evidence="5">
    <location>
        <begin position="1722"/>
        <end position="1814"/>
    </location>
</feature>
<feature type="coiled-coil region" evidence="2">
    <location>
        <begin position="2801"/>
        <end position="2856"/>
    </location>
</feature>
<dbReference type="OrthoDB" id="2414032at2"/>
<dbReference type="PANTHER" id="PTHR45615">
    <property type="entry name" value="MYOSIN HEAVY CHAIN, NON-MUSCLE"/>
    <property type="match status" value="1"/>
</dbReference>
<feature type="coiled-coil region" evidence="2">
    <location>
        <begin position="2997"/>
        <end position="3052"/>
    </location>
</feature>
<feature type="coiled-coil region" evidence="2">
    <location>
        <begin position="1429"/>
        <end position="1484"/>
    </location>
</feature>
<feature type="domain" description="Minor extracellular protease Epr GA-like" evidence="5">
    <location>
        <begin position="3094"/>
        <end position="3186"/>
    </location>
</feature>
<feature type="coiled-coil region" evidence="2">
    <location>
        <begin position="743"/>
        <end position="770"/>
    </location>
</feature>
<feature type="coiled-coil region" evidence="2">
    <location>
        <begin position="1135"/>
        <end position="1190"/>
    </location>
</feature>
<dbReference type="PANTHER" id="PTHR45615:SF80">
    <property type="entry name" value="GRIP DOMAIN-CONTAINING PROTEIN"/>
    <property type="match status" value="1"/>
</dbReference>
<dbReference type="InterPro" id="IPR054725">
    <property type="entry name" value="Epr_GA-like"/>
</dbReference>
<evidence type="ECO:0000256" key="2">
    <source>
        <dbReference type="SAM" id="Coils"/>
    </source>
</evidence>
<feature type="coiled-coil region" evidence="2">
    <location>
        <begin position="1233"/>
        <end position="1288"/>
    </location>
</feature>
<proteinExistence type="predicted"/>
<feature type="domain" description="Minor extracellular protease Epr GA-like" evidence="5">
    <location>
        <begin position="1918"/>
        <end position="2010"/>
    </location>
</feature>
<feature type="domain" description="Minor extracellular protease Epr GA-like" evidence="5">
    <location>
        <begin position="3486"/>
        <end position="3578"/>
    </location>
</feature>
<sequence length="3904" mass="421548">MRIFKEYIARRNNRYSIRKFNIGTASILLGSILIFSQSGEAQADMLESEDKSALNDIDNIDKQVNPDKNEENNTLINSQTHNESESASISQESNNNISKNVPHNIPNKEDAEDQKVNIEDPNIVHNKPQIEQNQHQNDIKPQENKTGDDVQTEKQIKSSSESNFKQTNKLLNDKENNILSNDNEIEKTSAVKPNVSIKSDIETNDRNNTGENTSKQNVNFTNSSAKVMSFKNAEETTINKNIKTNKENIKQQYPNKPKSRVARSLDRLLYFNNIRKIVYNPKLNYTSVQAGDFITTAIREVEKNRNELTEEERKLFLRNIIRQTVLKNNKFSYDAIFNGNYGIATNKKLNAYQANNINQLLYKMKDLTLNRNNDDYRAVYTFTNQSDVTKNHFGIVQDDIFYDDGDVLIATMVLSKEKGRGTYRFENYAIRPNESLNKKIKKVFAEYEGRQRVMLEQDHLGYYSYTRPHSGSNGNPNTGGGSGGTVKFYISFDANHYIDVKKDKLFGYILSDTIDPHVLRGVNITNQSVDIDDVATRINKALTKSKKKKAEEAIQTAEQAKQYAEQQLSKVLADGAVSPAEKRKVDEANHALEEAKQIAITKLNGVLSGTAGKNQLQGRLDQIGTVNSPKVNDLDSNGVADDIQLSEAAQAVQKAEQAKQTVDQKLVEVTRDGLINPNEKNEIDRLNKALKVAKTTASEKVNNLPEGIKDKIKLQKKLEKIDTVTLPEVNDVDSNGVLDTEQLSQASQAVQAAEQAKRDVNQKLEEVTKDRLITPSEKALVDKLNNDLQIVKSTAAEKINNVPNNMTGKGELQTRLGRIDTVTLPEVNDRDSNGVLDTEQLLQAEQAIQAAEQARRNVAQKVAEVTNDSLVNPSEKAEIDRLNQVLETAKSTALEKLNSVPNGTPGKAELQTRLNQIGSVTTPEVNDRDSNGVKDTEQLSEAEQEITAVEEVKKSVDNKLAEITADNLVNPSEKAELDQLIEALETAKTNALEKLNNVPNGTAGKDELQTRLDEIGSVTAPKVNDQDGNGVKDTEQLSEAEQAIAAVEQDKRAVDNKLTEITSDGLVNPEEKVELDQLIEALETAKVEAAAKLNSVPDGTTGKDGLQTRLDQIDTVTLPKVNDQDSNGVLDTEQLSEAEEAIARVEEAKKAVNNKLAEITSDGLVNPNEKAELEKLIETLETAKVDASAKLNSVPNGTTGKDELQTRLKQIDSVTAPEVNDRDSNGVLDTEQLLGAEQAIQAAEEAKKAVNNKLAEITSDGLVNPNEKAELEKLIETLETAKVDASTKLNSVPNGTTGKDELQTRINQVGSVTAPEVNDQDSNGVLDTEQLSEAEQAIQAAEEAKKIAANKLTEIMSDDLVNSGEKFELDQLVEALETAKTNASEKLNNVPDSTTGKDELQSRLDQIGSVTIPEVNDRDSNGVLDTEQLSEAEQAIEAVEEAKKAAANKLTEITSDSLVNPEEKAELDKLIEALETAKAEASAKLNSVPTGTTGKAELQTRLDQIDSVTAPEVNDQDGNGVLDTEQLSEAEQAIEAVEQTKSAVANKLTEITSDGLVNPSEKAELDQLIGALETAKAEASAKLNSVPNGTTGKDELQTRLNQIDSVIPPEVNDQDGNGVLDTEQLSEAEAAITTVEQAKKAVDNKLSEITSDGLINPEEKAELEKLIEVLETAKTNASEKFNNVPDGTTGKDELQTRLDQIDSVTAPEVNDQDANGFLDTEQLSKAEEAIAAVEEAKKAVDNKLAEVTSDNLVNPSEKDELEQLIEALETAKAEASTKLNNVPTGTTGKDELQTRLNQIDTVTSPEINDQDSNGVLDTEQLSEAEQAIEAAEQARQAADNKLTEITADGLINPDEKAELDGLIEALETAKTNALEKLNNVPDGTTGKDALQTRLDQIYSVNFPEVNDQDGNGVLDTEQLSEAEQAIAAVEQAKKAVDNKLAETTSDNLVNPSEKAELDQLVEALETAKAEAAAKLNSVPDGTTGKDGLQPRLDQIGSVTLPEVNDQDGNGVLDTEQLSKAEQAIEAAEQAKNAVDNKLSEITSDGLINPSEKDELDQLIETLETAKAEASAKLNSVPDSTTGKDGLQTRLDQIGSVTAPEVNDQDGDGVLDTEQLSEAEQAIAAVEQAKKVAANKLSEITSDNLVNPSEKAELEKLIETLEIAKTNASEKLNNVPDGTTGKDGLQTRLDQIGPVTLPEVNDQDSNGVLDTEQLSKAEEAITAVERAKKAVDNKLSEITEDGLVNPSEKAELEKLIETLEIAKINASEKLNNVPDGTTGKDGLQTRLDQIDSVTLPEVNDQDANGVLDTEQLSKAEEVITAAERAKKAVDNKLTEITPDGLVNPSEKAELDQLIEALETAKAEASAKLNSVPNGTTGKGELQSRLDQIDSVISPEVNDQDANGVLDTEQLSKAEEAIAAVEQAKQAADNKLTEITSDGLVNPSEKLELDQLIEALETTKAEASAKLNSVPDGTTGKDGLQTRLDQIDTVTSPEINDQDSNGVLDTEQLSKAEQAIEAVEEAKKAVDNKLAEITSDNLVNPSEKAELDQLIEALETAKAEASAKLNSVPNGTTGKGELQTRLDQIVSVTAPEVNDRDSNGVLDTDQLSEAEEAIEAMEQAKNAVDNKLSEITSDGLINPSEKDELDQLIETLETAKAEASAKLNSVPDGTTGKDGLQTRLDQIGSVTAPEVNDQDGDGVLDTDQLSEAEQAIAAVERAKKAVDNKLSEITEDGLVNPSEKAELDQLIGALETAKAEASTKLNNVPNGTTGKDGLQTRLGEIGSVTTPEVNDQDSNGVLDTEQLSEAEEAIEAVEEAKKVVDNKLTGITSDGLINPEEKSELEKLIEVLETAKTNASEKFNNVPDGTTGKDELQTRLAQIDSVTAPEVNDQDANGALDTEQLSKAEEAIAAVEEAKKTVDNKLSEVTSDGLVNPSEKAELDQLIEALETAKTNASEKLNNVPDSTTGKDELQSRLDQIGSVTIPEVNDRDSNGVLDTEQLSEAEQAIAAVEQAKQDVNNKLSEVTFDGLVNPSEKAELNQLIEALETAKVEASTKLNNVPDGITDKDALQTRLDQIGSVSLPEVNDQDSNGVLDTEQLSEAEQTIAAVEQAKKAVDNKLSEITLDGLINPEEKFELDQLIETLEIAKAEASAKLNNVPNGTTGKDVLQTRLDQIGTVTSPEVNDRDSNGVLDTEQLSEAAQAIEAAEQAKQDADNKLSEITSDNLVNPSEKAELEQLIEALETAKAEALTKLNNVPNGTTGKAELQTRLDQIGTVTILEVNDQDSNGVLDTEQLSEAEEAITALEEAKKAVDNKLAEVTSDNLVNPSEKAELEQLIEALETAKAEASAKLNNVPNGTPGKDGLQTRLDQIVSVTAPEVNDRDSNGVLDTEQLSEAEQAIVGVEQAKQAVDNKLAEVTSDNLVNPSEKAELNQLIEALETAKAEASTKLTNIPTGTAGKAELQTRLDQIDSVTAPEVNDRDSNGVLDTEQLSEAEQAIEAVEEAKKVVDNKLVEITADGLVNPNEKAELDKLIKALETAKAEASTKLNSVPNGTAGKVALQTRLNQIDSVAAPEINDRDSNGVLDTEQLSEAEQAIVVVEESKKAADNKLAEITSDNLVNPSEKAELDQLIEALETAKAEASTKLNNVPTGTTGKDGLQTRLDQIGTVTLPEVNDQDSNGVLDTEQLSEAEQAIEAVEQAKIAADNKLSEITADGLVNPDEKAELDQLIEALKTAKANASEKLNNVPDGTAGKGDLQKRLDQINLVTSSSINDKDGNGILDIQSSNIKGQNHAKVNKHLDNTIKNSNSHNLINKNVKVQNLNDKDNTLLNERLHTGLQQLNIVTDHLQIMKNETNESSEHSMNSLTHLPNTGGKNKDSWIFGTLLGAIGSMMILRKRQAKKKDTEKNS</sequence>
<feature type="compositionally biased region" description="Basic and acidic residues" evidence="3">
    <location>
        <begin position="60"/>
        <end position="71"/>
    </location>
</feature>
<feature type="coiled-coil region" evidence="2">
    <location>
        <begin position="1723"/>
        <end position="1781"/>
    </location>
</feature>
<feature type="domain" description="Minor extracellular protease Epr GA-like" evidence="5">
    <location>
        <begin position="3682"/>
        <end position="3774"/>
    </location>
</feature>
<evidence type="ECO:0000313" key="6">
    <source>
        <dbReference type="EMBL" id="PTK58371.1"/>
    </source>
</evidence>
<dbReference type="Pfam" id="PF04650">
    <property type="entry name" value="YSIRK_signal"/>
    <property type="match status" value="1"/>
</dbReference>
<dbReference type="EMBL" id="PZHR01000052">
    <property type="protein sequence ID" value="PTK58371.1"/>
    <property type="molecule type" value="Genomic_DNA"/>
</dbReference>
<feature type="compositionally biased region" description="Polar residues" evidence="3">
    <location>
        <begin position="72"/>
        <end position="101"/>
    </location>
</feature>
<feature type="domain" description="Minor extracellular protease Epr GA-like" evidence="5">
    <location>
        <begin position="2702"/>
        <end position="2794"/>
    </location>
</feature>
<dbReference type="Pfam" id="PF22775">
    <property type="entry name" value="GA_3"/>
    <property type="match status" value="33"/>
</dbReference>
<feature type="domain" description="Minor extracellular protease Epr GA-like" evidence="5">
    <location>
        <begin position="545"/>
        <end position="638"/>
    </location>
</feature>
<evidence type="ECO:0000313" key="7">
    <source>
        <dbReference type="Proteomes" id="UP000240400"/>
    </source>
</evidence>
<feature type="region of interest" description="Disordered" evidence="3">
    <location>
        <begin position="921"/>
        <end position="940"/>
    </location>
</feature>
<evidence type="ECO:0000256" key="1">
    <source>
        <dbReference type="ARBA" id="ARBA00022729"/>
    </source>
</evidence>
<feature type="domain" description="Minor extracellular protease Epr GA-like" evidence="5">
    <location>
        <begin position="3584"/>
        <end position="3676"/>
    </location>
</feature>
<feature type="domain" description="Minor extracellular protease Epr GA-like" evidence="5">
    <location>
        <begin position="2212"/>
        <end position="2304"/>
    </location>
</feature>
<dbReference type="InterPro" id="IPR005877">
    <property type="entry name" value="YSIRK_signal_dom"/>
</dbReference>
<feature type="coiled-coil region" evidence="2">
    <location>
        <begin position="3291"/>
        <end position="3349"/>
    </location>
</feature>
<feature type="domain" description="Minor extracellular protease Epr GA-like" evidence="5">
    <location>
        <begin position="1036"/>
        <end position="1128"/>
    </location>
</feature>
<feature type="region of interest" description="Disordered" evidence="3">
    <location>
        <begin position="60"/>
        <end position="166"/>
    </location>
</feature>
<feature type="domain" description="Minor extracellular protease Epr GA-like" evidence="5">
    <location>
        <begin position="2996"/>
        <end position="3088"/>
    </location>
</feature>
<reference evidence="6 7" key="1">
    <citation type="journal article" date="2016" name="Front. Microbiol.">
        <title>Comprehensive Phylogenetic Analysis of Bovine Non-aureus Staphylococci Species Based on Whole-Genome Sequencing.</title>
        <authorList>
            <person name="Naushad S."/>
            <person name="Barkema H.W."/>
            <person name="Luby C."/>
            <person name="Condas L.A."/>
            <person name="Nobrega D.B."/>
            <person name="Carson D.A."/>
            <person name="De Buck J."/>
        </authorList>
    </citation>
    <scope>NUCLEOTIDE SEQUENCE [LARGE SCALE GENOMIC DNA]</scope>
    <source>
        <strain evidence="6 7">SNUC 4337</strain>
    </source>
</reference>
<feature type="domain" description="Minor extracellular protease Epr GA-like" evidence="5">
    <location>
        <begin position="1134"/>
        <end position="1226"/>
    </location>
</feature>
<feature type="domain" description="Minor extracellular protease Epr GA-like" evidence="5">
    <location>
        <begin position="642"/>
        <end position="736"/>
    </location>
</feature>
<feature type="domain" description="Minor extracellular protease Epr GA-like" evidence="5">
    <location>
        <begin position="2114"/>
        <end position="2206"/>
    </location>
</feature>
<feature type="coiled-coil region" evidence="2">
    <location>
        <begin position="2507"/>
        <end position="2565"/>
    </location>
</feature>
<gene>
    <name evidence="6" type="ORF">BUZ61_09615</name>
</gene>
<evidence type="ECO:0000256" key="3">
    <source>
        <dbReference type="SAM" id="MobiDB-lite"/>
    </source>
</evidence>
<feature type="compositionally biased region" description="Basic and acidic residues" evidence="3">
    <location>
        <begin position="106"/>
        <end position="118"/>
    </location>
</feature>
<feature type="domain" description="Minor extracellular protease Epr GA-like" evidence="5">
    <location>
        <begin position="2604"/>
        <end position="2696"/>
    </location>
</feature>
<feature type="domain" description="Minor extracellular protease Epr GA-like" evidence="5">
    <location>
        <begin position="2896"/>
        <end position="2990"/>
    </location>
</feature>
<feature type="coiled-coil region" evidence="2">
    <location>
        <begin position="2409"/>
        <end position="2464"/>
    </location>
</feature>
<feature type="domain" description="Minor extracellular protease Epr GA-like" evidence="5">
    <location>
        <begin position="1234"/>
        <end position="1324"/>
    </location>
</feature>
<feature type="domain" description="Minor extracellular protease Epr GA-like" evidence="5">
    <location>
        <begin position="938"/>
        <end position="1030"/>
    </location>
</feature>
<feature type="coiled-coil region" evidence="2">
    <location>
        <begin position="2899"/>
        <end position="2957"/>
    </location>
</feature>
<feature type="domain" description="Minor extracellular protease Epr GA-like" evidence="5">
    <location>
        <begin position="1428"/>
        <end position="1520"/>
    </location>
</feature>
<feature type="domain" description="Minor extracellular protease Epr GA-like" evidence="5">
    <location>
        <begin position="1820"/>
        <end position="1912"/>
    </location>
</feature>
<feature type="domain" description="Minor extracellular protease Epr GA-like" evidence="5">
    <location>
        <begin position="742"/>
        <end position="834"/>
    </location>
</feature>
<evidence type="ECO:0000259" key="4">
    <source>
        <dbReference type="Pfam" id="PF04650"/>
    </source>
</evidence>
<keyword evidence="1" id="KW-0732">Signal</keyword>
<name>A0A2T4S987_9STAP</name>
<feature type="coiled-coil region" evidence="2">
    <location>
        <begin position="3389"/>
        <end position="3444"/>
    </location>
</feature>
<feature type="coiled-coil region" evidence="2">
    <location>
        <begin position="3193"/>
        <end position="3251"/>
    </location>
</feature>
<feature type="coiled-coil region" evidence="2">
    <location>
        <begin position="1625"/>
        <end position="1680"/>
    </location>
</feature>
<feature type="coiled-coil region" evidence="2">
    <location>
        <begin position="1919"/>
        <end position="1977"/>
    </location>
</feature>
<feature type="domain" description="Minor extracellular protease Epr GA-like" evidence="5">
    <location>
        <begin position="1624"/>
        <end position="1716"/>
    </location>
</feature>
<feature type="domain" description="Minor extracellular protease Epr GA-like" evidence="5">
    <location>
        <begin position="2408"/>
        <end position="2500"/>
    </location>
</feature>
<feature type="coiled-coil region" evidence="2">
    <location>
        <begin position="1331"/>
        <end position="1389"/>
    </location>
</feature>
<feature type="coiled-coil region" evidence="2">
    <location>
        <begin position="2703"/>
        <end position="2730"/>
    </location>
</feature>
<feature type="compositionally biased region" description="Basic and acidic residues" evidence="3">
    <location>
        <begin position="925"/>
        <end position="937"/>
    </location>
</feature>
<feature type="compositionally biased region" description="Basic and acidic residues" evidence="3">
    <location>
        <begin position="137"/>
        <end position="156"/>
    </location>
</feature>
<feature type="coiled-coil region" evidence="2">
    <location>
        <begin position="3095"/>
        <end position="3153"/>
    </location>
</feature>
<feature type="domain" description="Minor extracellular protease Epr GA-like" evidence="5">
    <location>
        <begin position="3290"/>
        <end position="3382"/>
    </location>
</feature>
<comment type="caution">
    <text evidence="6">The sequence shown here is derived from an EMBL/GenBank/DDBJ whole genome shotgun (WGS) entry which is preliminary data.</text>
</comment>
<feature type="coiled-coil region" evidence="2">
    <location>
        <begin position="2605"/>
        <end position="2663"/>
    </location>
</feature>
<feature type="domain" description="Minor extracellular protease Epr GA-like" evidence="5">
    <location>
        <begin position="1330"/>
        <end position="1422"/>
    </location>
</feature>